<accession>A0A318S1E0</accession>
<evidence type="ECO:0000313" key="3">
    <source>
        <dbReference type="Proteomes" id="UP000248326"/>
    </source>
</evidence>
<reference evidence="2 3" key="1">
    <citation type="submission" date="2018-06" db="EMBL/GenBank/DDBJ databases">
        <title>Genomic Encyclopedia of Type Strains, Phase IV (KMG-IV): sequencing the most valuable type-strain genomes for metagenomic binning, comparative biology and taxonomic classification.</title>
        <authorList>
            <person name="Goeker M."/>
        </authorList>
    </citation>
    <scope>NUCLEOTIDE SEQUENCE [LARGE SCALE GENOMIC DNA]</scope>
    <source>
        <strain evidence="2 3">DSM 18048</strain>
    </source>
</reference>
<dbReference type="Proteomes" id="UP000248326">
    <property type="component" value="Unassembled WGS sequence"/>
</dbReference>
<comment type="caution">
    <text evidence="2">The sequence shown here is derived from an EMBL/GenBank/DDBJ whole genome shotgun (WGS) entry which is preliminary data.</text>
</comment>
<feature type="signal peptide" evidence="1">
    <location>
        <begin position="1"/>
        <end position="20"/>
    </location>
</feature>
<evidence type="ECO:0000256" key="1">
    <source>
        <dbReference type="SAM" id="SignalP"/>
    </source>
</evidence>
<dbReference type="EMBL" id="QJSX01000020">
    <property type="protein sequence ID" value="PYE49963.1"/>
    <property type="molecule type" value="Genomic_DNA"/>
</dbReference>
<gene>
    <name evidence="2" type="ORF">DES52_12048</name>
</gene>
<proteinExistence type="predicted"/>
<keyword evidence="1" id="KW-0732">Signal</keyword>
<keyword evidence="3" id="KW-1185">Reference proteome</keyword>
<feature type="chain" id="PRO_5016301006" description="Secreted protein" evidence="1">
    <location>
        <begin position="21"/>
        <end position="146"/>
    </location>
</feature>
<dbReference type="RefSeq" id="WP_110888535.1">
    <property type="nucleotide sequence ID" value="NZ_QJSX01000020.1"/>
</dbReference>
<name>A0A318S1E0_9DEIO</name>
<sequence>MPVLFALMTAALVPSSYCNARFAYCLTAPSFLVGQGESDNGDGQVFLDRRRAVKLTVWGDLNALGDTLGKRYERAARTSASRRVTYKTLRSSWFVVSGTEGGRVFYQRTMLDAPRNVYATFLLEYPIGDKTAEAAIRSLSSSFVWR</sequence>
<protein>
    <recommendedName>
        <fullName evidence="4">Secreted protein</fullName>
    </recommendedName>
</protein>
<dbReference type="OrthoDB" id="1493140at2"/>
<organism evidence="2 3">
    <name type="scientific">Deinococcus yavapaiensis KR-236</name>
    <dbReference type="NCBI Taxonomy" id="694435"/>
    <lineage>
        <taxon>Bacteria</taxon>
        <taxon>Thermotogati</taxon>
        <taxon>Deinococcota</taxon>
        <taxon>Deinococci</taxon>
        <taxon>Deinococcales</taxon>
        <taxon>Deinococcaceae</taxon>
        <taxon>Deinococcus</taxon>
    </lineage>
</organism>
<dbReference type="AlphaFoldDB" id="A0A318S1E0"/>
<evidence type="ECO:0000313" key="2">
    <source>
        <dbReference type="EMBL" id="PYE49963.1"/>
    </source>
</evidence>
<evidence type="ECO:0008006" key="4">
    <source>
        <dbReference type="Google" id="ProtNLM"/>
    </source>
</evidence>